<evidence type="ECO:0000313" key="2">
    <source>
        <dbReference type="Proteomes" id="UP001433508"/>
    </source>
</evidence>
<reference evidence="2" key="1">
    <citation type="journal article" date="2024" name="Front. Bioeng. Biotechnol.">
        <title>Genome-scale model development and genomic sequencing of the oleaginous clade Lipomyces.</title>
        <authorList>
            <person name="Czajka J.J."/>
            <person name="Han Y."/>
            <person name="Kim J."/>
            <person name="Mondo S.J."/>
            <person name="Hofstad B.A."/>
            <person name="Robles A."/>
            <person name="Haridas S."/>
            <person name="Riley R."/>
            <person name="LaButti K."/>
            <person name="Pangilinan J."/>
            <person name="Andreopoulos W."/>
            <person name="Lipzen A."/>
            <person name="Yan J."/>
            <person name="Wang M."/>
            <person name="Ng V."/>
            <person name="Grigoriev I.V."/>
            <person name="Spatafora J.W."/>
            <person name="Magnuson J.K."/>
            <person name="Baker S.E."/>
            <person name="Pomraning K.R."/>
        </authorList>
    </citation>
    <scope>NUCLEOTIDE SEQUENCE [LARGE SCALE GENOMIC DNA]</scope>
    <source>
        <strain evidence="2">CBS 7786</strain>
    </source>
</reference>
<gene>
    <name evidence="1" type="ORF">V1525DRAFT_336750</name>
</gene>
<feature type="non-terminal residue" evidence="1">
    <location>
        <position position="1"/>
    </location>
</feature>
<evidence type="ECO:0000313" key="1">
    <source>
        <dbReference type="EMBL" id="KAK9240565.1"/>
    </source>
</evidence>
<protein>
    <submittedName>
        <fullName evidence="1">Zinc-binding loop region of homing endonuclease-domain-containing protein</fullName>
    </submittedName>
</protein>
<organism evidence="1 2">
    <name type="scientific">Lipomyces kononenkoae</name>
    <name type="common">Yeast</name>
    <dbReference type="NCBI Taxonomy" id="34357"/>
    <lineage>
        <taxon>Eukaryota</taxon>
        <taxon>Fungi</taxon>
        <taxon>Dikarya</taxon>
        <taxon>Ascomycota</taxon>
        <taxon>Saccharomycotina</taxon>
        <taxon>Lipomycetes</taxon>
        <taxon>Lipomycetales</taxon>
        <taxon>Lipomycetaceae</taxon>
        <taxon>Lipomyces</taxon>
    </lineage>
</organism>
<keyword evidence="1" id="KW-0255">Endonuclease</keyword>
<comment type="caution">
    <text evidence="1">The sequence shown here is derived from an EMBL/GenBank/DDBJ whole genome shotgun (WGS) entry which is preliminary data.</text>
</comment>
<keyword evidence="1" id="KW-0540">Nuclease</keyword>
<proteinExistence type="predicted"/>
<keyword evidence="2" id="KW-1185">Reference proteome</keyword>
<name>A0ACC3TA94_LIPKO</name>
<keyword evidence="1" id="KW-0378">Hydrolase</keyword>
<sequence length="110" mass="12548">EELRVTLGSNSFNISHLCHNRTCFNPEHLVVESRSNNMRRQACNGHKVLVGDDFSYHPCSHGSVEKMRKCILPVEHGQDRVTGHEMVGTEQENAKKDDDLFEIWNSAVQD</sequence>
<dbReference type="Proteomes" id="UP001433508">
    <property type="component" value="Unassembled WGS sequence"/>
</dbReference>
<dbReference type="EMBL" id="MU971339">
    <property type="protein sequence ID" value="KAK9240565.1"/>
    <property type="molecule type" value="Genomic_DNA"/>
</dbReference>
<accession>A0ACC3TA94</accession>